<dbReference type="Pfam" id="PF07681">
    <property type="entry name" value="DoxX"/>
    <property type="match status" value="1"/>
</dbReference>
<evidence type="ECO:0000256" key="5">
    <source>
        <dbReference type="SAM" id="Phobius"/>
    </source>
</evidence>
<feature type="transmembrane region" description="Helical" evidence="5">
    <location>
        <begin position="91"/>
        <end position="113"/>
    </location>
</feature>
<comment type="subcellular location">
    <subcellularLocation>
        <location evidence="1">Membrane</location>
        <topology evidence="1">Multi-pass membrane protein</topology>
    </subcellularLocation>
</comment>
<dbReference type="PANTHER" id="PTHR39157:SF1">
    <property type="entry name" value="DOXX FAMILY PROTEIN"/>
    <property type="match status" value="1"/>
</dbReference>
<gene>
    <name evidence="6" type="ORF">GH885_04015</name>
</gene>
<feature type="transmembrane region" description="Helical" evidence="5">
    <location>
        <begin position="125"/>
        <end position="144"/>
    </location>
</feature>
<keyword evidence="4 5" id="KW-0472">Membrane</keyword>
<evidence type="ECO:0000313" key="7">
    <source>
        <dbReference type="Proteomes" id="UP000435187"/>
    </source>
</evidence>
<organism evidence="6 7">
    <name type="scientific">Gracilibacillus thailandensis</name>
    <dbReference type="NCBI Taxonomy" id="563735"/>
    <lineage>
        <taxon>Bacteria</taxon>
        <taxon>Bacillati</taxon>
        <taxon>Bacillota</taxon>
        <taxon>Bacilli</taxon>
        <taxon>Bacillales</taxon>
        <taxon>Bacillaceae</taxon>
        <taxon>Gracilibacillus</taxon>
    </lineage>
</organism>
<dbReference type="GO" id="GO:0016020">
    <property type="term" value="C:membrane"/>
    <property type="evidence" value="ECO:0007669"/>
    <property type="project" value="UniProtKB-SubCell"/>
</dbReference>
<evidence type="ECO:0000256" key="4">
    <source>
        <dbReference type="ARBA" id="ARBA00023136"/>
    </source>
</evidence>
<keyword evidence="2 5" id="KW-0812">Transmembrane</keyword>
<name>A0A6N7QTY2_9BACI</name>
<accession>A0A6N7QTY2</accession>
<dbReference type="Proteomes" id="UP000435187">
    <property type="component" value="Unassembled WGS sequence"/>
</dbReference>
<evidence type="ECO:0000256" key="3">
    <source>
        <dbReference type="ARBA" id="ARBA00022989"/>
    </source>
</evidence>
<dbReference type="AlphaFoldDB" id="A0A6N7QTY2"/>
<comment type="caution">
    <text evidence="6">The sequence shown here is derived from an EMBL/GenBank/DDBJ whole genome shotgun (WGS) entry which is preliminary data.</text>
</comment>
<dbReference type="RefSeq" id="WP_153834343.1">
    <property type="nucleotide sequence ID" value="NZ_JBHUMW010000058.1"/>
</dbReference>
<dbReference type="InterPro" id="IPR032808">
    <property type="entry name" value="DoxX"/>
</dbReference>
<keyword evidence="3 5" id="KW-1133">Transmembrane helix</keyword>
<feature type="transmembrane region" description="Helical" evidence="5">
    <location>
        <begin position="12"/>
        <end position="28"/>
    </location>
</feature>
<dbReference type="EMBL" id="WJEE01000005">
    <property type="protein sequence ID" value="MRI65513.1"/>
    <property type="molecule type" value="Genomic_DNA"/>
</dbReference>
<keyword evidence="7" id="KW-1185">Reference proteome</keyword>
<sequence length="172" mass="18869">MFLEFLRSNRYVAGFLAIIRIYLGYTWLTSGWGKITGGFDASGYLQGAVAKASGDHPAVQGWWAAFLENVAIPGANVFSFLVMWGEFLVGIALILGIFTNFTALMGIVMNFAFVFSGTVSSNPQMILLTAFLLAAGLNAGRLGLDRYVIPFIRKKIADKRRNQMKQVVAETN</sequence>
<reference evidence="6 7" key="1">
    <citation type="submission" date="2019-10" db="EMBL/GenBank/DDBJ databases">
        <title>Gracilibacillus salitolerans sp. nov., a moderate halophile isolated from a saline soil in northwest China.</title>
        <authorList>
            <person name="Gan L."/>
        </authorList>
    </citation>
    <scope>NUCLEOTIDE SEQUENCE [LARGE SCALE GENOMIC DNA]</scope>
    <source>
        <strain evidence="6 7">TP2-8</strain>
    </source>
</reference>
<protein>
    <submittedName>
        <fullName evidence="6">DoxX family membrane protein</fullName>
    </submittedName>
</protein>
<feature type="transmembrane region" description="Helical" evidence="5">
    <location>
        <begin position="62"/>
        <end position="84"/>
    </location>
</feature>
<evidence type="ECO:0000313" key="6">
    <source>
        <dbReference type="EMBL" id="MRI65513.1"/>
    </source>
</evidence>
<proteinExistence type="predicted"/>
<evidence type="ECO:0000256" key="2">
    <source>
        <dbReference type="ARBA" id="ARBA00022692"/>
    </source>
</evidence>
<dbReference type="PANTHER" id="PTHR39157">
    <property type="entry name" value="INTEGRAL MEMBRANE PROTEIN-RELATED"/>
    <property type="match status" value="1"/>
</dbReference>
<evidence type="ECO:0000256" key="1">
    <source>
        <dbReference type="ARBA" id="ARBA00004141"/>
    </source>
</evidence>